<accession>A0A5C6EFE1</accession>
<evidence type="ECO:0000313" key="3">
    <source>
        <dbReference type="Proteomes" id="UP000318288"/>
    </source>
</evidence>
<keyword evidence="1" id="KW-0732">Signal</keyword>
<name>A0A5C6EFE1_9BACT</name>
<dbReference type="AlphaFoldDB" id="A0A5C6EFE1"/>
<dbReference type="EMBL" id="SJPW01000007">
    <property type="protein sequence ID" value="TWU47508.1"/>
    <property type="molecule type" value="Genomic_DNA"/>
</dbReference>
<dbReference type="GO" id="GO:0016787">
    <property type="term" value="F:hydrolase activity"/>
    <property type="evidence" value="ECO:0007669"/>
    <property type="project" value="UniProtKB-KW"/>
</dbReference>
<dbReference type="InterPro" id="IPR000801">
    <property type="entry name" value="Esterase-like"/>
</dbReference>
<proteinExistence type="predicted"/>
<sequence length="307" mass="34238" precursor="true">MKPIFLRTSVVLVATAFFAASFVGSRVVADEPSERYEFGPDSKPSDEVPHGKITQHTFINSSVFPGTSRRYSVYVPAQYDGSKPAALMVFQDGHAFESVHGEFRLPVVFDNLIAKGDMPVTIAVMVDPGHKGELPEKRGWQPAPSNRSVEYDSVSGDYAEFLMKDLLPEVEKDYRITKNPEMRAVCGNSSGGICAFSVAWYRPDAFRKVLSHIGSFTNIRGGHDYQAQIRKTPNKPIRILLQDGSGDLDNEHGNWPLANQQMAKSLAFKNYDYKFVYGTGAHNGNHGGAIFPDSLRWLWRGWKDESL</sequence>
<keyword evidence="2" id="KW-0378">Hydrolase</keyword>
<feature type="chain" id="PRO_5022906997" evidence="1">
    <location>
        <begin position="30"/>
        <end position="307"/>
    </location>
</feature>
<dbReference type="PANTHER" id="PTHR48098">
    <property type="entry name" value="ENTEROCHELIN ESTERASE-RELATED"/>
    <property type="match status" value="1"/>
</dbReference>
<dbReference type="Proteomes" id="UP000318288">
    <property type="component" value="Unassembled WGS sequence"/>
</dbReference>
<organism evidence="2 3">
    <name type="scientific">Rubripirellula tenax</name>
    <dbReference type="NCBI Taxonomy" id="2528015"/>
    <lineage>
        <taxon>Bacteria</taxon>
        <taxon>Pseudomonadati</taxon>
        <taxon>Planctomycetota</taxon>
        <taxon>Planctomycetia</taxon>
        <taxon>Pirellulales</taxon>
        <taxon>Pirellulaceae</taxon>
        <taxon>Rubripirellula</taxon>
    </lineage>
</organism>
<dbReference type="Pfam" id="PF00756">
    <property type="entry name" value="Esterase"/>
    <property type="match status" value="1"/>
</dbReference>
<protein>
    <submittedName>
        <fullName evidence="2">Ferri-bacillibactin esterase BesA</fullName>
        <ecNumber evidence="2">3.1.-.-</ecNumber>
    </submittedName>
</protein>
<dbReference type="SUPFAM" id="SSF53474">
    <property type="entry name" value="alpha/beta-Hydrolases"/>
    <property type="match status" value="1"/>
</dbReference>
<comment type="caution">
    <text evidence="2">The sequence shown here is derived from an EMBL/GenBank/DDBJ whole genome shotgun (WGS) entry which is preliminary data.</text>
</comment>
<gene>
    <name evidence="2" type="primary">besA</name>
    <name evidence="2" type="ORF">Poly51_53080</name>
</gene>
<dbReference type="OrthoDB" id="9775130at2"/>
<dbReference type="InterPro" id="IPR029058">
    <property type="entry name" value="AB_hydrolase_fold"/>
</dbReference>
<reference evidence="2 3" key="1">
    <citation type="submission" date="2019-02" db="EMBL/GenBank/DDBJ databases">
        <title>Deep-cultivation of Planctomycetes and their phenomic and genomic characterization uncovers novel biology.</title>
        <authorList>
            <person name="Wiegand S."/>
            <person name="Jogler M."/>
            <person name="Boedeker C."/>
            <person name="Pinto D."/>
            <person name="Vollmers J."/>
            <person name="Rivas-Marin E."/>
            <person name="Kohn T."/>
            <person name="Peeters S.H."/>
            <person name="Heuer A."/>
            <person name="Rast P."/>
            <person name="Oberbeckmann S."/>
            <person name="Bunk B."/>
            <person name="Jeske O."/>
            <person name="Meyerdierks A."/>
            <person name="Storesund J.E."/>
            <person name="Kallscheuer N."/>
            <person name="Luecker S."/>
            <person name="Lage O.M."/>
            <person name="Pohl T."/>
            <person name="Merkel B.J."/>
            <person name="Hornburger P."/>
            <person name="Mueller R.-W."/>
            <person name="Bruemmer F."/>
            <person name="Labrenz M."/>
            <person name="Spormann A.M."/>
            <person name="Op Den Camp H."/>
            <person name="Overmann J."/>
            <person name="Amann R."/>
            <person name="Jetten M.S.M."/>
            <person name="Mascher T."/>
            <person name="Medema M.H."/>
            <person name="Devos D.P."/>
            <person name="Kaster A.-K."/>
            <person name="Ovreas L."/>
            <person name="Rohde M."/>
            <person name="Galperin M.Y."/>
            <person name="Jogler C."/>
        </authorList>
    </citation>
    <scope>NUCLEOTIDE SEQUENCE [LARGE SCALE GENOMIC DNA]</scope>
    <source>
        <strain evidence="2 3">Poly51</strain>
    </source>
</reference>
<dbReference type="EC" id="3.1.-.-" evidence="2"/>
<evidence type="ECO:0000256" key="1">
    <source>
        <dbReference type="SAM" id="SignalP"/>
    </source>
</evidence>
<dbReference type="PANTHER" id="PTHR48098:SF3">
    <property type="entry name" value="IRON(III) ENTEROBACTIN ESTERASE"/>
    <property type="match status" value="1"/>
</dbReference>
<dbReference type="RefSeq" id="WP_146461344.1">
    <property type="nucleotide sequence ID" value="NZ_SJPW01000007.1"/>
</dbReference>
<dbReference type="Gene3D" id="3.40.50.1820">
    <property type="entry name" value="alpha/beta hydrolase"/>
    <property type="match status" value="1"/>
</dbReference>
<feature type="signal peptide" evidence="1">
    <location>
        <begin position="1"/>
        <end position="29"/>
    </location>
</feature>
<evidence type="ECO:0000313" key="2">
    <source>
        <dbReference type="EMBL" id="TWU47508.1"/>
    </source>
</evidence>
<dbReference type="InterPro" id="IPR050583">
    <property type="entry name" value="Mycobacterial_A85_antigen"/>
</dbReference>
<keyword evidence="3" id="KW-1185">Reference proteome</keyword>